<keyword evidence="3 4" id="KW-0812">Transmembrane</keyword>
<accession>A0A7R6SYS6</accession>
<keyword evidence="2" id="KW-0129">CBS domain</keyword>
<dbReference type="EMBL" id="AP017470">
    <property type="protein sequence ID" value="BBB32130.1"/>
    <property type="molecule type" value="Genomic_DNA"/>
</dbReference>
<feature type="transmembrane region" description="Helical" evidence="4">
    <location>
        <begin position="5"/>
        <end position="25"/>
    </location>
</feature>
<name>A0A7R6SYS6_9BACT</name>
<gene>
    <name evidence="6" type="ORF">TTHT_0544</name>
</gene>
<evidence type="ECO:0000256" key="4">
    <source>
        <dbReference type="SAM" id="Phobius"/>
    </source>
</evidence>
<proteinExistence type="predicted"/>
<dbReference type="Proteomes" id="UP000595564">
    <property type="component" value="Chromosome"/>
</dbReference>
<sequence>MTELIIFVIAIIFEGFFSGSEIAIVSSDNGKLLNLALSGNKSAKLVLKLKENPINFLTVCLIGTNLSAATASFSGTMFILQHIPEYKNTGIFFIIPIMLTFGEIIPKTLYSKFATPISLAISRIIKFLSVLLKPAVFLLNKWSEFISSFFKREENLITREEFYHMLNREKDCLPEHLQVIINRFKGKKDIEFALFGDKK</sequence>
<dbReference type="RefSeq" id="WP_201328471.1">
    <property type="nucleotide sequence ID" value="NZ_AP017470.1"/>
</dbReference>
<evidence type="ECO:0000256" key="1">
    <source>
        <dbReference type="ARBA" id="ARBA00022737"/>
    </source>
</evidence>
<keyword evidence="1" id="KW-0677">Repeat</keyword>
<evidence type="ECO:0000256" key="3">
    <source>
        <dbReference type="PROSITE-ProRule" id="PRU01193"/>
    </source>
</evidence>
<protein>
    <recommendedName>
        <fullName evidence="5">CNNM transmembrane domain-containing protein</fullName>
    </recommendedName>
</protein>
<dbReference type="KEGG" id="thyd:TTHT_0544"/>
<keyword evidence="3 4" id="KW-1133">Transmembrane helix</keyword>
<evidence type="ECO:0000259" key="5">
    <source>
        <dbReference type="PROSITE" id="PS51846"/>
    </source>
</evidence>
<dbReference type="PROSITE" id="PS51846">
    <property type="entry name" value="CNNM"/>
    <property type="match status" value="1"/>
</dbReference>
<feature type="domain" description="CNNM transmembrane" evidence="5">
    <location>
        <begin position="1"/>
        <end position="182"/>
    </location>
</feature>
<evidence type="ECO:0000313" key="7">
    <source>
        <dbReference type="Proteomes" id="UP000595564"/>
    </source>
</evidence>
<dbReference type="GO" id="GO:0005886">
    <property type="term" value="C:plasma membrane"/>
    <property type="evidence" value="ECO:0007669"/>
    <property type="project" value="TreeGrafter"/>
</dbReference>
<evidence type="ECO:0000256" key="2">
    <source>
        <dbReference type="ARBA" id="ARBA00023122"/>
    </source>
</evidence>
<dbReference type="InterPro" id="IPR002550">
    <property type="entry name" value="CNNM"/>
</dbReference>
<dbReference type="Pfam" id="PF01595">
    <property type="entry name" value="CNNM"/>
    <property type="match status" value="1"/>
</dbReference>
<dbReference type="AlphaFoldDB" id="A0A7R6SYS6"/>
<feature type="transmembrane region" description="Helical" evidence="4">
    <location>
        <begin position="54"/>
        <end position="79"/>
    </location>
</feature>
<organism evidence="6 7">
    <name type="scientific">Thermotomaculum hydrothermale</name>
    <dbReference type="NCBI Taxonomy" id="981385"/>
    <lineage>
        <taxon>Bacteria</taxon>
        <taxon>Pseudomonadati</taxon>
        <taxon>Acidobacteriota</taxon>
        <taxon>Holophagae</taxon>
        <taxon>Thermotomaculales</taxon>
        <taxon>Thermotomaculaceae</taxon>
        <taxon>Thermotomaculum</taxon>
    </lineage>
</organism>
<keyword evidence="7" id="KW-1185">Reference proteome</keyword>
<dbReference type="PANTHER" id="PTHR22777:SF17">
    <property type="entry name" value="UPF0053 PROTEIN SLL0260"/>
    <property type="match status" value="1"/>
</dbReference>
<feature type="transmembrane region" description="Helical" evidence="4">
    <location>
        <begin position="91"/>
        <end position="110"/>
    </location>
</feature>
<keyword evidence="3 4" id="KW-0472">Membrane</keyword>
<evidence type="ECO:0000313" key="6">
    <source>
        <dbReference type="EMBL" id="BBB32130.1"/>
    </source>
</evidence>
<reference evidence="6 7" key="1">
    <citation type="journal article" date="2012" name="Extremophiles">
        <title>Thermotomaculum hydrothermale gen. nov., sp. nov., a novel heterotrophic thermophile within the phylum Acidobacteria from a deep-sea hydrothermal vent chimney in the Southern Okinawa Trough.</title>
        <authorList>
            <person name="Izumi H."/>
            <person name="Nunoura T."/>
            <person name="Miyazaki M."/>
            <person name="Mino S."/>
            <person name="Toki T."/>
            <person name="Takai K."/>
            <person name="Sako Y."/>
            <person name="Sawabe T."/>
            <person name="Nakagawa S."/>
        </authorList>
    </citation>
    <scope>NUCLEOTIDE SEQUENCE [LARGE SCALE GENOMIC DNA]</scope>
    <source>
        <strain evidence="6 7">AC55</strain>
    </source>
</reference>
<dbReference type="PANTHER" id="PTHR22777">
    <property type="entry name" value="HEMOLYSIN-RELATED"/>
    <property type="match status" value="1"/>
</dbReference>